<dbReference type="Pfam" id="PF25597">
    <property type="entry name" value="SH3_retrovirus"/>
    <property type="match status" value="1"/>
</dbReference>
<accession>A0A0A9W238</accession>
<dbReference type="AlphaFoldDB" id="A0A0A9W238"/>
<feature type="region of interest" description="Disordered" evidence="1">
    <location>
        <begin position="82"/>
        <end position="103"/>
    </location>
</feature>
<evidence type="ECO:0000259" key="2">
    <source>
        <dbReference type="Pfam" id="PF25597"/>
    </source>
</evidence>
<name>A0A0A9W238_LYGHE</name>
<feature type="domain" description="Retroviral polymerase SH3-like" evidence="2">
    <location>
        <begin position="13"/>
        <end position="65"/>
    </location>
</feature>
<proteinExistence type="predicted"/>
<organism evidence="3">
    <name type="scientific">Lygus hesperus</name>
    <name type="common">Western plant bug</name>
    <dbReference type="NCBI Taxonomy" id="30085"/>
    <lineage>
        <taxon>Eukaryota</taxon>
        <taxon>Metazoa</taxon>
        <taxon>Ecdysozoa</taxon>
        <taxon>Arthropoda</taxon>
        <taxon>Hexapoda</taxon>
        <taxon>Insecta</taxon>
        <taxon>Pterygota</taxon>
        <taxon>Neoptera</taxon>
        <taxon>Paraneoptera</taxon>
        <taxon>Hemiptera</taxon>
        <taxon>Heteroptera</taxon>
        <taxon>Panheteroptera</taxon>
        <taxon>Cimicomorpha</taxon>
        <taxon>Miridae</taxon>
        <taxon>Mirini</taxon>
        <taxon>Lygus</taxon>
    </lineage>
</organism>
<evidence type="ECO:0000256" key="1">
    <source>
        <dbReference type="SAM" id="MobiDB-lite"/>
    </source>
</evidence>
<dbReference type="InterPro" id="IPR057670">
    <property type="entry name" value="SH3_retrovirus"/>
</dbReference>
<reference evidence="3" key="1">
    <citation type="journal article" date="2014" name="PLoS ONE">
        <title>Transcriptome-Based Identification of ABC Transporters in the Western Tarnished Plant Bug Lygus hesperus.</title>
        <authorList>
            <person name="Hull J.J."/>
            <person name="Chaney K."/>
            <person name="Geib S.M."/>
            <person name="Fabrick J.A."/>
            <person name="Brent C.S."/>
            <person name="Walsh D."/>
            <person name="Lavine L.C."/>
        </authorList>
    </citation>
    <scope>NUCLEOTIDE SEQUENCE</scope>
</reference>
<feature type="non-terminal residue" evidence="3">
    <location>
        <position position="1"/>
    </location>
</feature>
<gene>
    <name evidence="3" type="primary">GIP_169</name>
    <name evidence="3" type="ORF">CM83_104681</name>
</gene>
<evidence type="ECO:0000313" key="3">
    <source>
        <dbReference type="EMBL" id="JAG01481.1"/>
    </source>
</evidence>
<protein>
    <submittedName>
        <fullName evidence="3">Copia protein</fullName>
    </submittedName>
</protein>
<feature type="non-terminal residue" evidence="3">
    <location>
        <position position="103"/>
    </location>
</feature>
<dbReference type="EMBL" id="GBHO01042123">
    <property type="protein sequence ID" value="JAG01481.1"/>
    <property type="molecule type" value="Transcribed_RNA"/>
</dbReference>
<sequence>RRPDLSNIRLFGSTCYAKHLHRLGKLDDRCVKYVLVGYCTNGYRLWEPQKRKIILSRDVQFVEPSQSTDLAKSDSEVFLPLDEDNENGFLNSQDDTDHSGGTE</sequence>
<reference evidence="3" key="2">
    <citation type="submission" date="2014-07" db="EMBL/GenBank/DDBJ databases">
        <authorList>
            <person name="Hull J."/>
        </authorList>
    </citation>
    <scope>NUCLEOTIDE SEQUENCE</scope>
</reference>